<dbReference type="AlphaFoldDB" id="A0AAE0L116"/>
<dbReference type="InterPro" id="IPR010733">
    <property type="entry name" value="DUF1308"/>
</dbReference>
<dbReference type="Pfam" id="PF07000">
    <property type="entry name" value="DUF1308"/>
    <property type="match status" value="1"/>
</dbReference>
<evidence type="ECO:0000259" key="1">
    <source>
        <dbReference type="Pfam" id="PF07000"/>
    </source>
</evidence>
<evidence type="ECO:0000313" key="2">
    <source>
        <dbReference type="EMBL" id="KAK3267962.1"/>
    </source>
</evidence>
<sequence>MCALVSEVSNGAVISAEVTEWASRTPQWAECVQAELASPLNLKGKIGNRKLCASSGSIARFEKTLAQVGGPKERERWFSEWRPQIEVHSDCPCSERVAKLKLSPAQADAFGVGDELEMTTMTANSRVVRAAEAKGVRLEVELHRPVWLAGL</sequence>
<protein>
    <recommendedName>
        <fullName evidence="1">DUF1308 domain-containing protein</fullName>
    </recommendedName>
</protein>
<dbReference type="PANTHER" id="PTHR13379:SF0">
    <property type="entry name" value="UPF0415 PROTEIN C7ORF25"/>
    <property type="match status" value="1"/>
</dbReference>
<gene>
    <name evidence="2" type="ORF">CYMTET_23514</name>
</gene>
<accession>A0AAE0L116</accession>
<reference evidence="2 3" key="1">
    <citation type="journal article" date="2015" name="Genome Biol. Evol.">
        <title>Comparative Genomics of a Bacterivorous Green Alga Reveals Evolutionary Causalities and Consequences of Phago-Mixotrophic Mode of Nutrition.</title>
        <authorList>
            <person name="Burns J.A."/>
            <person name="Paasch A."/>
            <person name="Narechania A."/>
            <person name="Kim E."/>
        </authorList>
    </citation>
    <scope>NUCLEOTIDE SEQUENCE [LARGE SCALE GENOMIC DNA]</scope>
    <source>
        <strain evidence="2 3">PLY_AMNH</strain>
    </source>
</reference>
<dbReference type="EMBL" id="LGRX02012092">
    <property type="protein sequence ID" value="KAK3267962.1"/>
    <property type="molecule type" value="Genomic_DNA"/>
</dbReference>
<keyword evidence="3" id="KW-1185">Reference proteome</keyword>
<dbReference type="PANTHER" id="PTHR13379">
    <property type="entry name" value="UNCHARACTERIZED DUF1308"/>
    <property type="match status" value="1"/>
</dbReference>
<name>A0AAE0L116_9CHLO</name>
<dbReference type="Proteomes" id="UP001190700">
    <property type="component" value="Unassembled WGS sequence"/>
</dbReference>
<feature type="domain" description="DUF1308" evidence="1">
    <location>
        <begin position="20"/>
        <end position="148"/>
    </location>
</feature>
<comment type="caution">
    <text evidence="2">The sequence shown here is derived from an EMBL/GenBank/DDBJ whole genome shotgun (WGS) entry which is preliminary data.</text>
</comment>
<proteinExistence type="predicted"/>
<evidence type="ECO:0000313" key="3">
    <source>
        <dbReference type="Proteomes" id="UP001190700"/>
    </source>
</evidence>
<organism evidence="2 3">
    <name type="scientific">Cymbomonas tetramitiformis</name>
    <dbReference type="NCBI Taxonomy" id="36881"/>
    <lineage>
        <taxon>Eukaryota</taxon>
        <taxon>Viridiplantae</taxon>
        <taxon>Chlorophyta</taxon>
        <taxon>Pyramimonadophyceae</taxon>
        <taxon>Pyramimonadales</taxon>
        <taxon>Pyramimonadaceae</taxon>
        <taxon>Cymbomonas</taxon>
    </lineage>
</organism>